<dbReference type="Proteomes" id="UP000650628">
    <property type="component" value="Unassembled WGS sequence"/>
</dbReference>
<sequence length="154" mass="17433">MHRFRNAAPCDRAEREAVWCTRSVATAASLPGTTRPRPLHAGHADRHLIDHSIDGTLLREASQFPAHHHRNYQPAEVEFGEDDQVVRFTATYAVAEEIDYWAELLPWWANQNLGKELEELTVGHFRVRANGPQGSAVVELVQRAGRWFVDGVED</sequence>
<evidence type="ECO:0000313" key="1">
    <source>
        <dbReference type="EMBL" id="GII34162.1"/>
    </source>
</evidence>
<dbReference type="EMBL" id="BOOO01000047">
    <property type="protein sequence ID" value="GII34162.1"/>
    <property type="molecule type" value="Genomic_DNA"/>
</dbReference>
<name>A0A8J3XAL7_9ACTN</name>
<keyword evidence="2" id="KW-1185">Reference proteome</keyword>
<reference evidence="1 2" key="1">
    <citation type="submission" date="2021-01" db="EMBL/GenBank/DDBJ databases">
        <title>Whole genome shotgun sequence of Planotetraspora mira NBRC 15435.</title>
        <authorList>
            <person name="Komaki H."/>
            <person name="Tamura T."/>
        </authorList>
    </citation>
    <scope>NUCLEOTIDE SEQUENCE [LARGE SCALE GENOMIC DNA]</scope>
    <source>
        <strain evidence="1 2">NBRC 15435</strain>
    </source>
</reference>
<protein>
    <submittedName>
        <fullName evidence="1">Uncharacterized protein</fullName>
    </submittedName>
</protein>
<accession>A0A8J3XAL7</accession>
<proteinExistence type="predicted"/>
<gene>
    <name evidence="1" type="ORF">Pmi06nite_76040</name>
</gene>
<dbReference type="AlphaFoldDB" id="A0A8J3XAL7"/>
<organism evidence="1 2">
    <name type="scientific">Planotetraspora mira</name>
    <dbReference type="NCBI Taxonomy" id="58121"/>
    <lineage>
        <taxon>Bacteria</taxon>
        <taxon>Bacillati</taxon>
        <taxon>Actinomycetota</taxon>
        <taxon>Actinomycetes</taxon>
        <taxon>Streptosporangiales</taxon>
        <taxon>Streptosporangiaceae</taxon>
        <taxon>Planotetraspora</taxon>
    </lineage>
</organism>
<evidence type="ECO:0000313" key="2">
    <source>
        <dbReference type="Proteomes" id="UP000650628"/>
    </source>
</evidence>
<comment type="caution">
    <text evidence="1">The sequence shown here is derived from an EMBL/GenBank/DDBJ whole genome shotgun (WGS) entry which is preliminary data.</text>
</comment>